<keyword evidence="1" id="KW-0472">Membrane</keyword>
<accession>A0ABU0S950</accession>
<dbReference type="InterPro" id="IPR018692">
    <property type="entry name" value="DUF2189"/>
</dbReference>
<feature type="transmembrane region" description="Helical" evidence="1">
    <location>
        <begin position="171"/>
        <end position="197"/>
    </location>
</feature>
<proteinExistence type="predicted"/>
<keyword evidence="1" id="KW-0812">Transmembrane</keyword>
<evidence type="ECO:0000313" key="3">
    <source>
        <dbReference type="Proteomes" id="UP001237780"/>
    </source>
</evidence>
<keyword evidence="3" id="KW-1185">Reference proteome</keyword>
<dbReference type="Proteomes" id="UP001237780">
    <property type="component" value="Unassembled WGS sequence"/>
</dbReference>
<feature type="transmembrane region" description="Helical" evidence="1">
    <location>
        <begin position="69"/>
        <end position="91"/>
    </location>
</feature>
<dbReference type="EMBL" id="JAUSZT010000003">
    <property type="protein sequence ID" value="MDQ0996996.1"/>
    <property type="molecule type" value="Genomic_DNA"/>
</dbReference>
<dbReference type="RefSeq" id="WP_307280435.1">
    <property type="nucleotide sequence ID" value="NZ_JAUSZT010000003.1"/>
</dbReference>
<comment type="caution">
    <text evidence="2">The sequence shown here is derived from an EMBL/GenBank/DDBJ whole genome shotgun (WGS) entry which is preliminary data.</text>
</comment>
<gene>
    <name evidence="2" type="ORF">QFZ34_002178</name>
</gene>
<feature type="transmembrane region" description="Helical" evidence="1">
    <location>
        <begin position="45"/>
        <end position="63"/>
    </location>
</feature>
<name>A0ABU0S950_9HYPH</name>
<feature type="transmembrane region" description="Helical" evidence="1">
    <location>
        <begin position="112"/>
        <end position="137"/>
    </location>
</feature>
<dbReference type="Pfam" id="PF09955">
    <property type="entry name" value="DUF2189"/>
    <property type="match status" value="1"/>
</dbReference>
<organism evidence="2 3">
    <name type="scientific">Phyllobacterium ifriqiyense</name>
    <dbReference type="NCBI Taxonomy" id="314238"/>
    <lineage>
        <taxon>Bacteria</taxon>
        <taxon>Pseudomonadati</taxon>
        <taxon>Pseudomonadota</taxon>
        <taxon>Alphaproteobacteria</taxon>
        <taxon>Hyphomicrobiales</taxon>
        <taxon>Phyllobacteriaceae</taxon>
        <taxon>Phyllobacterium</taxon>
    </lineage>
</organism>
<reference evidence="2 3" key="1">
    <citation type="submission" date="2023-07" db="EMBL/GenBank/DDBJ databases">
        <title>Comparative genomics of wheat-associated soil bacteria to identify genetic determinants of phenazine resistance.</title>
        <authorList>
            <person name="Mouncey N."/>
        </authorList>
    </citation>
    <scope>NUCLEOTIDE SEQUENCE [LARGE SCALE GENOMIC DNA]</scope>
    <source>
        <strain evidence="2 3">W4I11</strain>
    </source>
</reference>
<evidence type="ECO:0000313" key="2">
    <source>
        <dbReference type="EMBL" id="MDQ0996996.1"/>
    </source>
</evidence>
<sequence length="267" mass="29069">MANFHVIAGADSGIAHPDVRKIAVRDVFTALRKGLDDFWEKPSHYVFLCLIYPIAGLVLIRWSSGANTLPLIFPLMSGFALIGPLAAIGLYEISRRRERGMDTSWWHARQVVHSPAVPSILAIGAMLVAVFVAWLLIAQALYVNLFGDTPPASVAVFMDQVFNTPQGWRMIILGNAIGFVFAAFVLCTTVIAFPFLLDRDGGAYAAIATSARVVAKNPLPMIVWGLIVAALLFVGFATLFVGLAIFIPVLGHATWHLYRAVVPAHEM</sequence>
<keyword evidence="1" id="KW-1133">Transmembrane helix</keyword>
<evidence type="ECO:0000256" key="1">
    <source>
        <dbReference type="SAM" id="Phobius"/>
    </source>
</evidence>
<feature type="transmembrane region" description="Helical" evidence="1">
    <location>
        <begin position="218"/>
        <end position="247"/>
    </location>
</feature>
<protein>
    <submittedName>
        <fullName evidence="2">Membrane protein</fullName>
    </submittedName>
</protein>